<evidence type="ECO:0000313" key="1">
    <source>
        <dbReference type="EMBL" id="CAI2385405.1"/>
    </source>
</evidence>
<sequence>MLLDGLSVLLSAVPFFVNDLVADFEDVGDVEFSFLLIEIYDGVYISSGPFASKLVGNILLGLILERIICAFVQLYGLGRGHCLLTHNSRLIAYNSLLIFTNHFFGSHHSCLLGDHFCFSGYTSVKLCVNLLLSGISGLDGISSTIDRFISSSAFSLVMMILFCFNEALGAPSIGASASFIVSLALCEVLGVQSLH</sequence>
<name>A0AAD1Y6S2_EUPCR</name>
<dbReference type="Proteomes" id="UP001295684">
    <property type="component" value="Unassembled WGS sequence"/>
</dbReference>
<organism evidence="1 2">
    <name type="scientific">Euplotes crassus</name>
    <dbReference type="NCBI Taxonomy" id="5936"/>
    <lineage>
        <taxon>Eukaryota</taxon>
        <taxon>Sar</taxon>
        <taxon>Alveolata</taxon>
        <taxon>Ciliophora</taxon>
        <taxon>Intramacronucleata</taxon>
        <taxon>Spirotrichea</taxon>
        <taxon>Hypotrichia</taxon>
        <taxon>Euplotida</taxon>
        <taxon>Euplotidae</taxon>
        <taxon>Moneuplotes</taxon>
    </lineage>
</organism>
<evidence type="ECO:0000313" key="2">
    <source>
        <dbReference type="Proteomes" id="UP001295684"/>
    </source>
</evidence>
<protein>
    <submittedName>
        <fullName evidence="1">Uncharacterized protein</fullName>
    </submittedName>
</protein>
<comment type="caution">
    <text evidence="1">The sequence shown here is derived from an EMBL/GenBank/DDBJ whole genome shotgun (WGS) entry which is preliminary data.</text>
</comment>
<dbReference type="EMBL" id="CAMPGE010027810">
    <property type="protein sequence ID" value="CAI2385405.1"/>
    <property type="molecule type" value="Genomic_DNA"/>
</dbReference>
<proteinExistence type="predicted"/>
<dbReference type="AlphaFoldDB" id="A0AAD1Y6S2"/>
<gene>
    <name evidence="1" type="ORF">ECRASSUSDP1_LOCUS26967</name>
</gene>
<keyword evidence="2" id="KW-1185">Reference proteome</keyword>
<accession>A0AAD1Y6S2</accession>
<reference evidence="1" key="1">
    <citation type="submission" date="2023-07" db="EMBL/GenBank/DDBJ databases">
        <authorList>
            <consortium name="AG Swart"/>
            <person name="Singh M."/>
            <person name="Singh A."/>
            <person name="Seah K."/>
            <person name="Emmerich C."/>
        </authorList>
    </citation>
    <scope>NUCLEOTIDE SEQUENCE</scope>
    <source>
        <strain evidence="1">DP1</strain>
    </source>
</reference>